<protein>
    <submittedName>
        <fullName evidence="2">Uncharacterized protein</fullName>
    </submittedName>
</protein>
<gene>
    <name evidence="2" type="ORF">MELIAE_LOCUS11063</name>
</gene>
<evidence type="ECO:0000313" key="3">
    <source>
        <dbReference type="Proteomes" id="UP001154078"/>
    </source>
</evidence>
<name>A0A9P0FNQ9_BRAAE</name>
<organism evidence="2 3">
    <name type="scientific">Brassicogethes aeneus</name>
    <name type="common">Rape pollen beetle</name>
    <name type="synonym">Meligethes aeneus</name>
    <dbReference type="NCBI Taxonomy" id="1431903"/>
    <lineage>
        <taxon>Eukaryota</taxon>
        <taxon>Metazoa</taxon>
        <taxon>Ecdysozoa</taxon>
        <taxon>Arthropoda</taxon>
        <taxon>Hexapoda</taxon>
        <taxon>Insecta</taxon>
        <taxon>Pterygota</taxon>
        <taxon>Neoptera</taxon>
        <taxon>Endopterygota</taxon>
        <taxon>Coleoptera</taxon>
        <taxon>Polyphaga</taxon>
        <taxon>Cucujiformia</taxon>
        <taxon>Nitidulidae</taxon>
        <taxon>Meligethinae</taxon>
        <taxon>Brassicogethes</taxon>
    </lineage>
</organism>
<feature type="compositionally biased region" description="Polar residues" evidence="1">
    <location>
        <begin position="109"/>
        <end position="119"/>
    </location>
</feature>
<dbReference type="EMBL" id="OV121139">
    <property type="protein sequence ID" value="CAH0561726.1"/>
    <property type="molecule type" value="Genomic_DNA"/>
</dbReference>
<keyword evidence="3" id="KW-1185">Reference proteome</keyword>
<evidence type="ECO:0000256" key="1">
    <source>
        <dbReference type="SAM" id="MobiDB-lite"/>
    </source>
</evidence>
<feature type="compositionally biased region" description="Basic and acidic residues" evidence="1">
    <location>
        <begin position="147"/>
        <end position="159"/>
    </location>
</feature>
<accession>A0A9P0FNQ9</accession>
<dbReference type="OrthoDB" id="6784351at2759"/>
<evidence type="ECO:0000313" key="2">
    <source>
        <dbReference type="EMBL" id="CAH0561726.1"/>
    </source>
</evidence>
<proteinExistence type="predicted"/>
<dbReference type="Proteomes" id="UP001154078">
    <property type="component" value="Chromosome 8"/>
</dbReference>
<feature type="region of interest" description="Disordered" evidence="1">
    <location>
        <begin position="99"/>
        <end position="159"/>
    </location>
</feature>
<reference evidence="2" key="1">
    <citation type="submission" date="2021-12" db="EMBL/GenBank/DDBJ databases">
        <authorList>
            <person name="King R."/>
        </authorList>
    </citation>
    <scope>NUCLEOTIDE SEQUENCE</scope>
</reference>
<sequence length="284" mass="32502">MHPGCTKYFRNIKKIDENTILCCEKLDEKSDNVIDDLDSSSESVTTVIDNNVEVAYLKKLLDEKDNAIGYLKDNIAALNEQIKVLNLLVNLRNPMTSQIHEPKQEKALQKSTSQSTHVPSTYIDVTTRNKNTKTKISNKNKVNNESTKNESKQTNKISKEQVKNAINQAFESSNMGKTIEQVNRSKSTIYGTKNVEEIAVEKKAWLFISRFKTSFSTVDMENYLKAIQPNGSHIVKQLTNQGYYNSFKVGIDLKYKEDFLKDEVWPVGIIISNFTFKRKMIEKI</sequence>
<dbReference type="AlphaFoldDB" id="A0A9P0FNQ9"/>